<evidence type="ECO:0000256" key="2">
    <source>
        <dbReference type="ARBA" id="ARBA00022692"/>
    </source>
</evidence>
<keyword evidence="3" id="KW-0732">Signal</keyword>
<dbReference type="SMART" id="SM00408">
    <property type="entry name" value="IGc2"/>
    <property type="match status" value="6"/>
</dbReference>
<evidence type="ECO:0000256" key="6">
    <source>
        <dbReference type="ARBA" id="ARBA00022989"/>
    </source>
</evidence>
<dbReference type="FunFam" id="2.60.40.10:FF:000120">
    <property type="entry name" value="Down syndrome cell adhesion molecule like 1"/>
    <property type="match status" value="1"/>
</dbReference>
<feature type="transmembrane region" description="Helical" evidence="13">
    <location>
        <begin position="1981"/>
        <end position="2004"/>
    </location>
</feature>
<dbReference type="FunFam" id="2.60.40.10:FF:001223">
    <property type="entry name" value="Sidekick cell adhesion molecule 1"/>
    <property type="match status" value="1"/>
</dbReference>
<evidence type="ECO:0000256" key="10">
    <source>
        <dbReference type="ARBA" id="ARBA00023319"/>
    </source>
</evidence>
<evidence type="ECO:0000256" key="1">
    <source>
        <dbReference type="ARBA" id="ARBA00004479"/>
    </source>
</evidence>
<dbReference type="SMART" id="SM00406">
    <property type="entry name" value="IGv"/>
    <property type="match status" value="3"/>
</dbReference>
<dbReference type="GO" id="GO:0009653">
    <property type="term" value="P:anatomical structure morphogenesis"/>
    <property type="evidence" value="ECO:0007669"/>
    <property type="project" value="UniProtKB-ARBA"/>
</dbReference>
<dbReference type="PROSITE" id="PS50853">
    <property type="entry name" value="FN3"/>
    <property type="match status" value="13"/>
</dbReference>
<dbReference type="OrthoDB" id="8923679at2759"/>
<evidence type="ECO:0000313" key="17">
    <source>
        <dbReference type="Proteomes" id="UP000887116"/>
    </source>
</evidence>
<feature type="region of interest" description="Disordered" evidence="12">
    <location>
        <begin position="2047"/>
        <end position="2153"/>
    </location>
</feature>
<dbReference type="EMBL" id="BMAO01000791">
    <property type="protein sequence ID" value="GFQ69208.1"/>
    <property type="molecule type" value="Genomic_DNA"/>
</dbReference>
<keyword evidence="9" id="KW-0325">Glycoprotein</keyword>
<dbReference type="InterPro" id="IPR036116">
    <property type="entry name" value="FN3_sf"/>
</dbReference>
<feature type="domain" description="Fibronectin type-III" evidence="15">
    <location>
        <begin position="1771"/>
        <end position="1864"/>
    </location>
</feature>
<dbReference type="PANTHER" id="PTHR44170">
    <property type="entry name" value="PROTEIN SIDEKICK"/>
    <property type="match status" value="1"/>
</dbReference>
<feature type="domain" description="Fibronectin type-III" evidence="15">
    <location>
        <begin position="638"/>
        <end position="743"/>
    </location>
</feature>
<feature type="domain" description="Ig-like" evidence="14">
    <location>
        <begin position="357"/>
        <end position="441"/>
    </location>
</feature>
<dbReference type="InterPro" id="IPR007110">
    <property type="entry name" value="Ig-like_dom"/>
</dbReference>
<evidence type="ECO:0000256" key="7">
    <source>
        <dbReference type="ARBA" id="ARBA00023136"/>
    </source>
</evidence>
<protein>
    <submittedName>
        <fullName evidence="16">Protein sidekick</fullName>
    </submittedName>
</protein>
<dbReference type="FunFam" id="2.60.40.10:FF:000032">
    <property type="entry name" value="palladin isoform X1"/>
    <property type="match status" value="1"/>
</dbReference>
<feature type="domain" description="Fibronectin type-III" evidence="15">
    <location>
        <begin position="1564"/>
        <end position="1667"/>
    </location>
</feature>
<dbReference type="Pfam" id="PF07679">
    <property type="entry name" value="I-set"/>
    <property type="match status" value="3"/>
</dbReference>
<dbReference type="InterPro" id="IPR003961">
    <property type="entry name" value="FN3_dom"/>
</dbReference>
<dbReference type="PANTHER" id="PTHR44170:SF49">
    <property type="entry name" value="PROTEIN SIDEKICK-1 ISOFORM X1"/>
    <property type="match status" value="1"/>
</dbReference>
<dbReference type="InterPro" id="IPR003598">
    <property type="entry name" value="Ig_sub2"/>
</dbReference>
<feature type="domain" description="Ig-like" evidence="14">
    <location>
        <begin position="69"/>
        <end position="152"/>
    </location>
</feature>
<reference evidence="16" key="1">
    <citation type="submission" date="2020-07" db="EMBL/GenBank/DDBJ databases">
        <title>Multicomponent nature underlies the extraordinary mechanical properties of spider dragline silk.</title>
        <authorList>
            <person name="Kono N."/>
            <person name="Nakamura H."/>
            <person name="Mori M."/>
            <person name="Yoshida Y."/>
            <person name="Ohtoshi R."/>
            <person name="Malay A.D."/>
            <person name="Moran D.A.P."/>
            <person name="Tomita M."/>
            <person name="Numata K."/>
            <person name="Arakawa K."/>
        </authorList>
    </citation>
    <scope>NUCLEOTIDE SEQUENCE</scope>
</reference>
<dbReference type="Proteomes" id="UP000887116">
    <property type="component" value="Unassembled WGS sequence"/>
</dbReference>
<evidence type="ECO:0000259" key="15">
    <source>
        <dbReference type="PROSITE" id="PS50853"/>
    </source>
</evidence>
<evidence type="ECO:0000256" key="8">
    <source>
        <dbReference type="ARBA" id="ARBA00023157"/>
    </source>
</evidence>
<dbReference type="Pfam" id="PF13927">
    <property type="entry name" value="Ig_3"/>
    <property type="match status" value="1"/>
</dbReference>
<evidence type="ECO:0000256" key="13">
    <source>
        <dbReference type="SAM" id="Phobius"/>
    </source>
</evidence>
<dbReference type="InterPro" id="IPR013783">
    <property type="entry name" value="Ig-like_fold"/>
</dbReference>
<feature type="domain" description="Fibronectin type-III" evidence="15">
    <location>
        <begin position="1463"/>
        <end position="1559"/>
    </location>
</feature>
<feature type="domain" description="Ig-like" evidence="14">
    <location>
        <begin position="542"/>
        <end position="631"/>
    </location>
</feature>
<dbReference type="FunFam" id="2.60.40.10:FF:000360">
    <property type="entry name" value="Sidekick cell adhesion molecule 2"/>
    <property type="match status" value="1"/>
</dbReference>
<accession>A0A8X6FX92</accession>
<evidence type="ECO:0000313" key="16">
    <source>
        <dbReference type="EMBL" id="GFQ69208.1"/>
    </source>
</evidence>
<dbReference type="InterPro" id="IPR013098">
    <property type="entry name" value="Ig_I-set"/>
</dbReference>
<feature type="domain" description="Fibronectin type-III" evidence="15">
    <location>
        <begin position="850"/>
        <end position="954"/>
    </location>
</feature>
<feature type="domain" description="Fibronectin type-III" evidence="15">
    <location>
        <begin position="1672"/>
        <end position="1767"/>
    </location>
</feature>
<keyword evidence="2 13" id="KW-0812">Transmembrane</keyword>
<keyword evidence="17" id="KW-1185">Reference proteome</keyword>
<dbReference type="FunFam" id="2.60.40.10:FF:000209">
    <property type="entry name" value="Sidekick cell adhesion molecule 2"/>
    <property type="match status" value="1"/>
</dbReference>
<feature type="domain" description="Fibronectin type-III" evidence="15">
    <location>
        <begin position="1866"/>
        <end position="1966"/>
    </location>
</feature>
<feature type="domain" description="Ig-like" evidence="14">
    <location>
        <begin position="451"/>
        <end position="537"/>
    </location>
</feature>
<dbReference type="GO" id="GO:0016020">
    <property type="term" value="C:membrane"/>
    <property type="evidence" value="ECO:0007669"/>
    <property type="project" value="UniProtKB-SubCell"/>
</dbReference>
<evidence type="ECO:0000256" key="12">
    <source>
        <dbReference type="SAM" id="MobiDB-lite"/>
    </source>
</evidence>
<keyword evidence="4" id="KW-0677">Repeat</keyword>
<dbReference type="FunFam" id="2.60.40.10:FF:000158">
    <property type="entry name" value="Sidekick cell adhesion molecule 2"/>
    <property type="match status" value="1"/>
</dbReference>
<keyword evidence="7 13" id="KW-0472">Membrane</keyword>
<feature type="domain" description="Fibronectin type-III" evidence="15">
    <location>
        <begin position="1266"/>
        <end position="1361"/>
    </location>
</feature>
<feature type="compositionally biased region" description="Low complexity" evidence="12">
    <location>
        <begin position="2096"/>
        <end position="2105"/>
    </location>
</feature>
<dbReference type="PROSITE" id="PS50835">
    <property type="entry name" value="IG_LIKE"/>
    <property type="match status" value="5"/>
</dbReference>
<dbReference type="GO" id="GO:0098609">
    <property type="term" value="P:cell-cell adhesion"/>
    <property type="evidence" value="ECO:0007669"/>
    <property type="project" value="TreeGrafter"/>
</dbReference>
<proteinExistence type="inferred from homology"/>
<organism evidence="16 17">
    <name type="scientific">Trichonephila clavata</name>
    <name type="common">Joro spider</name>
    <name type="synonym">Nephila clavata</name>
    <dbReference type="NCBI Taxonomy" id="2740835"/>
    <lineage>
        <taxon>Eukaryota</taxon>
        <taxon>Metazoa</taxon>
        <taxon>Ecdysozoa</taxon>
        <taxon>Arthropoda</taxon>
        <taxon>Chelicerata</taxon>
        <taxon>Arachnida</taxon>
        <taxon>Araneae</taxon>
        <taxon>Araneomorphae</taxon>
        <taxon>Entelegynae</taxon>
        <taxon>Araneoidea</taxon>
        <taxon>Nephilidae</taxon>
        <taxon>Trichonephila</taxon>
    </lineage>
</organism>
<keyword evidence="5" id="KW-0130">Cell adhesion</keyword>
<dbReference type="SMART" id="SM00409">
    <property type="entry name" value="IG"/>
    <property type="match status" value="6"/>
</dbReference>
<dbReference type="FunFam" id="2.60.40.10:FF:000093">
    <property type="entry name" value="Down syndrome cell adhesion molecule, isoform B"/>
    <property type="match status" value="1"/>
</dbReference>
<evidence type="ECO:0000259" key="14">
    <source>
        <dbReference type="PROSITE" id="PS50835"/>
    </source>
</evidence>
<dbReference type="Pfam" id="PF00041">
    <property type="entry name" value="fn3"/>
    <property type="match status" value="13"/>
</dbReference>
<dbReference type="SUPFAM" id="SSF48726">
    <property type="entry name" value="Immunoglobulin"/>
    <property type="match status" value="6"/>
</dbReference>
<comment type="similarity">
    <text evidence="11">Belongs to the sidekick family.</text>
</comment>
<dbReference type="FunFam" id="2.60.40.10:FF:000028">
    <property type="entry name" value="Neuronal cell adhesion molecule"/>
    <property type="match status" value="1"/>
</dbReference>
<name>A0A8X6FX92_TRICU</name>
<dbReference type="GO" id="GO:0030154">
    <property type="term" value="P:cell differentiation"/>
    <property type="evidence" value="ECO:0007669"/>
    <property type="project" value="UniProtKB-ARBA"/>
</dbReference>
<comment type="caution">
    <text evidence="16">The sequence shown here is derived from an EMBL/GenBank/DDBJ whole genome shotgun (WGS) entry which is preliminary data.</text>
</comment>
<keyword evidence="6 13" id="KW-1133">Transmembrane helix</keyword>
<evidence type="ECO:0000256" key="3">
    <source>
        <dbReference type="ARBA" id="ARBA00022729"/>
    </source>
</evidence>
<evidence type="ECO:0000256" key="4">
    <source>
        <dbReference type="ARBA" id="ARBA00022737"/>
    </source>
</evidence>
<feature type="domain" description="Fibronectin type-III" evidence="15">
    <location>
        <begin position="958"/>
        <end position="1052"/>
    </location>
</feature>
<sequence length="2183" mass="241035">MAFSEVKVPLKQNCDKNQYFTCHIYRMMNCLYPSIFSTKNTFLSQHFLLLIISSVLLSSVTLADQHSAPHFVVQPSFAGGIVTERQSKILQCQAIGFPPPEFLWYRDDQPLGNFSQDPLLRIPSISKENSGKYWCLAKNAAGTVFSEKTSLTVAYMDSNVPAENTSMTVKDGDAAILKPPIVQSIPPVSVSWQKLGFGHMHGGINYAISLDNELILLAANPEDDGNYRASVTNPQAGQEALGGLVQLKVIGERRDFVPAEIIIPPKDSIFKQGVYPAILECIVNARPIESIEIIWKKDGQEMALSGLSHLLSYWNRTITLLNVATMHAGIYECVVTMKEDELIQVKASANVTVIVDPIITLRPQRETVSEIGKTVNIPCTASGIPSPEVTWYRNTQSVESQPGERFEVLSNGTLTISALSGGDMGIYQCVAANLGGEASASTWLHVKTSSPDFIKRPVNATVLDGKDAQISCEVSGAPAPNVTWVFNDTVEIHSAGRVQILESGSLLIASAEYSDVGKYTCLRENSAGSIKGSGYLTVLVRTQIIQPPVDTKVILSSTAELQCKVSHDEAVPYTVHWFFNNKEVHPVQGGRIQILPDGSLRIGQARNTDVGLYTCKVFSEGGNETRSARLDVIELPHPPNNVKAVLQNTYPKSVNVSWSKSFDGNSPITNYIVQMRIVPVSDAEMEYLLPWTTAQANISGDQRYIILSNLKPASSYEFRVSAINGVGEGNPRAAAEVIHLPPEPPTGPPQGVVGGARSSTSIMLQWQNPAEQERNGVLVGFVIRYKLAGYSASPWAYHNITNEAQHSFLLEDLIVWQNYEIQVAACNEKGVGVYSSSIYIRTREGVPQASPTDVRAEAVNSTAVHVWWKPPDPQLINGINQGYKLQTWLGDPESNITPSHTVLIAPSPLDPLAEQDAIVTDLEKFTSYRITVLCFTSPGDGPRSDSVMITTKQDVPDAVKSLKFEDILDTTILVVWTPPEHINGILRGYTLKYHVKDVLETTVIRNLTADATQVKVTDLRPMTAYAFEIFGWTIVGPGPVKTATIQSGIPPVLPGSATKLAVSNIGAFSVVLQFTPGFDGNTSIIKWVVEAQTRRNESWFKIYEVSDPEASNIHVKNLLPFTEYRLRLISINVVGSSDPSEPSKFFQTIQAPPSHPPYNVTVRAVNAKALRVRWTPLQQVEWFGIPRGYNIQYRPVFFENELENPPDNDSFRTIVLEDHNANSYVIKDLEEFTDYEISVQAFNDVGSSSYSLPAREKTREAVPSAGPSNVKINATSSTTIVVNWNEVPKIHQNGIIEGYKVYYGAKNVPFQYKVIESNSTFTTTLTELRKYSLYSVQVLAFSRIGDGVLSVPPISVRTFEDVPGVPSNISFPDVSTTTARILWDVPEEPNGEILAYRVAYRLDNSPEEETVKELAPTERTLKVVNLHPETYYMFSLTAKTNEGWGKTARAKVFTTNNREAPQPPSTPQISNSQIQARQITFSWTPGRDGFAPLRFYTVQMAKSDNSWKTVAAKVDPTLNKYTVTDLKPATSYKFRIQATNDIGSSGWSQESNLTSTFPAAPEGAPKQVIATPYTTTSVRVSWEPLGFEDWNGDVRTSGYRVEYCQVSAYSIPRNGDCPSDKIQGANASVLSLHQLERDRVYEIRVYAYNSRGDSLPSHPVQVFVGEAVPTGEPREIRVEATSSTELKVSWKPPPPALQNGDLLGYKIFYEPRSSDGIEEMEAVPPTTVSYVLLDLKKYTEYSIQILAFNPAGDGPRSAPQHATTMEDIPGPPGFLIFNDVTMTSLNVSWSSPAEPNGVISGYLVTYETALPDIEFSKQVKQKVTSTHLSVHGLAEIVTYTFRVRAETFDYGPESVGNITTGPQEGSPSPPEELMLKSNHVTVTLMWKNGPQGASPIIGYLLEFKEAEVNEDWQTHVLLNNGPQSSYTIKLRNLHPSTSYQFRLFARNSYGISFPAMSPQPFATPSKLYSEYRHKLPFYREVWFLVMLASVSIVIIILVVAVLCVKSKVYKYKKEAQKSIHDDHMSIDDGGFATFELRQSKRGTLCKNSLARKNNNAMLTKSPPRPSPGSVTYSDDDDTKGYDENCDSSSLTEKPSEISSSDSQGSDSERESDDKGDPHSFVNHYANVNDTLRQSWKRQRPVKPPSYTDSEPEGSIQVSLNGGHIVMNNMAGSRAPLPGFSSFV</sequence>
<keyword evidence="10" id="KW-0393">Immunoglobulin domain</keyword>
<gene>
    <name evidence="16" type="primary">sdk</name>
    <name evidence="16" type="ORF">TNCT_170861</name>
</gene>
<evidence type="ECO:0000256" key="9">
    <source>
        <dbReference type="ARBA" id="ARBA00023180"/>
    </source>
</evidence>
<feature type="domain" description="Ig-like" evidence="14">
    <location>
        <begin position="258"/>
        <end position="352"/>
    </location>
</feature>
<feature type="compositionally biased region" description="Basic and acidic residues" evidence="12">
    <location>
        <begin position="2106"/>
        <end position="2117"/>
    </location>
</feature>
<dbReference type="InterPro" id="IPR013106">
    <property type="entry name" value="Ig_V-set"/>
</dbReference>
<dbReference type="InterPro" id="IPR036179">
    <property type="entry name" value="Ig-like_dom_sf"/>
</dbReference>
<feature type="domain" description="Fibronectin type-III" evidence="15">
    <location>
        <begin position="1156"/>
        <end position="1261"/>
    </location>
</feature>
<dbReference type="SUPFAM" id="SSF49265">
    <property type="entry name" value="Fibronectin type III"/>
    <property type="match status" value="7"/>
</dbReference>
<dbReference type="Gene3D" id="2.60.40.10">
    <property type="entry name" value="Immunoglobulins"/>
    <property type="match status" value="19"/>
</dbReference>
<evidence type="ECO:0000256" key="5">
    <source>
        <dbReference type="ARBA" id="ARBA00022889"/>
    </source>
</evidence>
<dbReference type="SMART" id="SM00060">
    <property type="entry name" value="FN3"/>
    <property type="match status" value="13"/>
</dbReference>
<dbReference type="CDD" id="cd00063">
    <property type="entry name" value="FN3"/>
    <property type="match status" value="13"/>
</dbReference>
<feature type="domain" description="Fibronectin type-III" evidence="15">
    <location>
        <begin position="1056"/>
        <end position="1151"/>
    </location>
</feature>
<evidence type="ECO:0000256" key="11">
    <source>
        <dbReference type="ARBA" id="ARBA00061621"/>
    </source>
</evidence>
<comment type="subcellular location">
    <subcellularLocation>
        <location evidence="1">Membrane</location>
        <topology evidence="1">Single-pass type I membrane protein</topology>
    </subcellularLocation>
</comment>
<feature type="domain" description="Fibronectin type-III" evidence="15">
    <location>
        <begin position="1365"/>
        <end position="1458"/>
    </location>
</feature>
<dbReference type="InterPro" id="IPR003599">
    <property type="entry name" value="Ig_sub"/>
</dbReference>
<dbReference type="CDD" id="cd00096">
    <property type="entry name" value="Ig"/>
    <property type="match status" value="2"/>
</dbReference>
<feature type="domain" description="Fibronectin type-III" evidence="15">
    <location>
        <begin position="748"/>
        <end position="845"/>
    </location>
</feature>
<keyword evidence="8" id="KW-1015">Disulfide bond</keyword>